<dbReference type="GO" id="GO:0003779">
    <property type="term" value="F:actin binding"/>
    <property type="evidence" value="ECO:0007669"/>
    <property type="project" value="UniProtKB-KW"/>
</dbReference>
<dbReference type="InterPro" id="IPR041793">
    <property type="entry name" value="MyoVII_FERM_C1"/>
</dbReference>
<dbReference type="SMART" id="SM00015">
    <property type="entry name" value="IQ"/>
    <property type="match status" value="4"/>
</dbReference>
<dbReference type="InterPro" id="IPR051567">
    <property type="entry name" value="Unconventional_Myosin_ATPase"/>
</dbReference>
<dbReference type="PANTHER" id="PTHR22692">
    <property type="entry name" value="MYOSIN VII, XV"/>
    <property type="match status" value="1"/>
</dbReference>
<keyword evidence="8 12" id="KW-0518">Myosin</keyword>
<dbReference type="Proteomes" id="UP000515161">
    <property type="component" value="Unplaced"/>
</dbReference>
<keyword evidence="5" id="KW-0677">Repeat</keyword>
<feature type="compositionally biased region" description="Low complexity" evidence="14">
    <location>
        <begin position="802"/>
        <end position="814"/>
    </location>
</feature>
<evidence type="ECO:0000256" key="4">
    <source>
        <dbReference type="ARBA" id="ARBA00022490"/>
    </source>
</evidence>
<name>A0A6P8W072_GYMAC</name>
<dbReference type="GO" id="GO:0005524">
    <property type="term" value="F:ATP binding"/>
    <property type="evidence" value="ECO:0007669"/>
    <property type="project" value="UniProtKB-KW"/>
</dbReference>
<dbReference type="InterPro" id="IPR029071">
    <property type="entry name" value="Ubiquitin-like_domsf"/>
</dbReference>
<feature type="region of interest" description="Actin-binding" evidence="12">
    <location>
        <begin position="287"/>
        <end position="309"/>
    </location>
</feature>
<dbReference type="PANTHER" id="PTHR22692:SF24">
    <property type="entry name" value="MYOSIN VIIB"/>
    <property type="match status" value="1"/>
</dbReference>
<evidence type="ECO:0000259" key="17">
    <source>
        <dbReference type="PROSITE" id="PS50057"/>
    </source>
</evidence>
<reference evidence="21" key="1">
    <citation type="submission" date="2025-08" db="UniProtKB">
        <authorList>
            <consortium name="RefSeq"/>
        </authorList>
    </citation>
    <scope>IDENTIFICATION</scope>
</reference>
<dbReference type="InterPro" id="IPR038185">
    <property type="entry name" value="MyTH4_dom_sf"/>
</dbReference>
<sequence length="1883" mass="216379">MYLVRFRSSWFLMAEMHNGVEWLLSCRSLAAEYLNAMPGRRDGALSGQAIYGRLFLWVVGKINAAVYKPAEDSKEVRQSIGLLDIFGFENFAKNSFEQLCINFANEQLQQFFVRHVFKLEQDEYSRENIVWQHIQYQDNQSTLDVLANKSLNMMALIDEESNFPKGTDATLLQKMNQVHGKGVIYIPPKNNYETQFGIKHFAGEVFYDSKGFLEKNRDALSSDLIQLVETSTNKLLKQAFHDVLSSSTIKSSVNPRMIITSASSSLRQASDGKKRVPTLTGQFRQSLDSLMKTLTVCQPYFIRCIKPNDFKRPMLFDRELCMRQLRYSGMMETIRIRKAGYPVRYTFEEFLIRYRVLLRTSLCDPKKESKQKCCESICESVLSGEGDWKTGKTKIFLKDFHDTILELERMKELNEKALLIQKVLRGYRYRREYLRKKAAALVIQKHWRGHKGRKLYKVVQHGFARLQAQVRSRQLHFLYKKKREAAVVLQARVRGYLAKKEWKRKRDAVILLQAHTRGGLARKAVRKMKTDMYLSAKEKEEERRVILERQKHLEEVLRRKKEMEAKAQNEAITDQEMVDSIFDFLPVVVGGQEGQAPVGFEKFELKKTITEEIDIDDVPMEEDLPRGDDDDDDLDEYSFSKFASMYFQGAATHTHIRQRLLQPLLYHEDQGDVLASMTVWWIILRFLGDFPEPKKQVRGSSTQERFMPQELISRKDRRLSHMVGLDQRVLRNKNERKPSTLPEEPGQNRKGSMFTDLLARNRKPSAMPAEAANPKVYTVPEGSPRTRKGSTFTDLLTRNKKASTATESAPPTSSLRKPSIIMEESDDLTEVSKPPTLQSVKEDGDLMEGEGEGPTLDRPLTSLEKLHIIVGYAIVRRDLRDEIYCQICKQLQDNNNRNSYFRGWILLSLCLGVFPPSDRFIRYLQSFIRFAPGGYAPYCAERLRRTLLNGVRGEPPAWLELQATKTKKPMIVSVNLMDGRSINLPVDSSSTSREICQLLSNKIKLKDTFGFSVYVALYEKVWALGSGREHVMDAISQCEQEVKRRGGQEQHAPWRLFFRKEVFTPWHDCKEDKISTELIYKQIIHGLKFGEYQSKKEDDLVQLTAKHVYIQHGSESSAEHVKEAVQDCINSSLLEAKSEAKWVQMVSSAHAQGPYVSSRQKADSVKAEMVDYAREKWPMFFSRFFEVVKLSGPALPKSKFIVAINWTGITFLDEREKRLLELSFPEVTGVHSVREGKASSQAVSLLTLKGDFTLSGGTAEDMSELLTMFLSGLTSRSQYAVTLKEADTQDDPMLLSFKKGELIIIIKDDEFAQERGWIKGQNESTKHTGAVPTEAIIILPTLSKPTNQVMSLINLSPNQRKNIMQANQKETGTMERLAPATLKEFSLEYFRQPTKDVNRQVMSRNAAPERLWANTREPIRQPLLQKLVGNPELSHKACLAFTAILKYMGDYPTKQMQSPLEHTDLIFSPATQNEALRDEIYCQIMKQMSSNNNRFSMEQGWQLLWLCCGMFPPSQALLRHTQRFLESRRREALAPDCLQRLQSSLRMEPRKLPPHQVEVDAVQQNSTQIFHKIHFPNDTEEIFEVATNTRIRDLIQNITKKLSLASADGFSIFVKTHDKVLSLNDTDYFFDSLRQITDWSKKAKTIKEGGPVNIPYLVFFMRKLWFNIIPGRDTEADVIFHFPQELPKYLRGYHVSTKEEMLNVAALLFRIKFSNDKSQFVSIPKVLKELVPADQLKAMSENEWKKSIVASFNKQVGLTAEEAKVAFLKAVCRWPTFGCAFFDVKQTSEPSFPDIVRIAISKQGLTIIHPKTKDVLANHPFNRIANWCSGSTYFHMTIGSLVKGSKFLCETSLGYKMDDLITSYVNMYLQERKAGQTRNQRFN</sequence>
<dbReference type="InterPro" id="IPR014352">
    <property type="entry name" value="FERM/acyl-CoA-bd_prot_sf"/>
</dbReference>
<dbReference type="SUPFAM" id="SSF50729">
    <property type="entry name" value="PH domain-like"/>
    <property type="match status" value="1"/>
</dbReference>
<keyword evidence="10 12" id="KW-0009">Actin-binding</keyword>
<dbReference type="Gene3D" id="1.20.80.10">
    <property type="match status" value="2"/>
</dbReference>
<organism evidence="20 21">
    <name type="scientific">Gymnodraco acuticeps</name>
    <name type="common">Antarctic dragonfish</name>
    <dbReference type="NCBI Taxonomy" id="8218"/>
    <lineage>
        <taxon>Eukaryota</taxon>
        <taxon>Metazoa</taxon>
        <taxon>Chordata</taxon>
        <taxon>Craniata</taxon>
        <taxon>Vertebrata</taxon>
        <taxon>Euteleostomi</taxon>
        <taxon>Actinopterygii</taxon>
        <taxon>Neopterygii</taxon>
        <taxon>Teleostei</taxon>
        <taxon>Neoteleostei</taxon>
        <taxon>Acanthomorphata</taxon>
        <taxon>Eupercaria</taxon>
        <taxon>Perciformes</taxon>
        <taxon>Notothenioidei</taxon>
        <taxon>Bathydraconidae</taxon>
        <taxon>Gymnodraco</taxon>
    </lineage>
</organism>
<feature type="coiled-coil region" evidence="13">
    <location>
        <begin position="546"/>
        <end position="573"/>
    </location>
</feature>
<dbReference type="Gene3D" id="2.30.29.30">
    <property type="entry name" value="Pleckstrin-homology domain (PH domain)/Phosphotyrosine-binding domain (PTB)"/>
    <property type="match status" value="2"/>
</dbReference>
<evidence type="ECO:0000256" key="2">
    <source>
        <dbReference type="ARBA" id="ARBA00008314"/>
    </source>
</evidence>
<dbReference type="InterPro" id="IPR000048">
    <property type="entry name" value="IQ_motif_EF-hand-BS"/>
</dbReference>
<dbReference type="Gene3D" id="3.10.20.90">
    <property type="entry name" value="Phosphatidylinositol 3-kinase Catalytic Subunit, Chain A, domain 1"/>
    <property type="match status" value="2"/>
</dbReference>
<dbReference type="SUPFAM" id="SSF54236">
    <property type="entry name" value="Ubiquitin-like"/>
    <property type="match status" value="2"/>
</dbReference>
<keyword evidence="6" id="KW-0547">Nucleotide-binding</keyword>
<feature type="region of interest" description="Disordered" evidence="14">
    <location>
        <begin position="730"/>
        <end position="753"/>
    </location>
</feature>
<dbReference type="Pfam" id="PF00063">
    <property type="entry name" value="Myosin_head"/>
    <property type="match status" value="1"/>
</dbReference>
<evidence type="ECO:0000259" key="16">
    <source>
        <dbReference type="PROSITE" id="PS50002"/>
    </source>
</evidence>
<evidence type="ECO:0000256" key="11">
    <source>
        <dbReference type="PROSITE-ProRule" id="PRU00192"/>
    </source>
</evidence>
<dbReference type="SMART" id="SM00139">
    <property type="entry name" value="MyTH4"/>
    <property type="match status" value="2"/>
</dbReference>
<dbReference type="InterPro" id="IPR027417">
    <property type="entry name" value="P-loop_NTPase"/>
</dbReference>
<dbReference type="InterPro" id="IPR000299">
    <property type="entry name" value="FERM_domain"/>
</dbReference>
<evidence type="ECO:0000256" key="14">
    <source>
        <dbReference type="SAM" id="MobiDB-lite"/>
    </source>
</evidence>
<evidence type="ECO:0000256" key="3">
    <source>
        <dbReference type="ARBA" id="ARBA00022443"/>
    </source>
</evidence>
<dbReference type="InterPro" id="IPR019748">
    <property type="entry name" value="FERM_central"/>
</dbReference>
<dbReference type="GeneID" id="117559042"/>
<dbReference type="CDD" id="cd23767">
    <property type="entry name" value="IQCD"/>
    <property type="match status" value="3"/>
</dbReference>
<dbReference type="InterPro" id="IPR041794">
    <property type="entry name" value="MyoVII_FERM_C2"/>
</dbReference>
<dbReference type="InterPro" id="IPR019749">
    <property type="entry name" value="Band_41_domain"/>
</dbReference>
<dbReference type="InterPro" id="IPR036961">
    <property type="entry name" value="Kinesin_motor_dom_sf"/>
</dbReference>
<feature type="domain" description="MyTH4" evidence="18">
    <location>
        <begin position="655"/>
        <end position="965"/>
    </location>
</feature>
<evidence type="ECO:0000256" key="10">
    <source>
        <dbReference type="ARBA" id="ARBA00023203"/>
    </source>
</evidence>
<evidence type="ECO:0000259" key="18">
    <source>
        <dbReference type="PROSITE" id="PS51016"/>
    </source>
</evidence>
<gene>
    <name evidence="21" type="primary">LOC117559042</name>
</gene>
<comment type="caution">
    <text evidence="12">Lacks conserved residue(s) required for the propagation of feature annotation.</text>
</comment>
<dbReference type="CDD" id="cd13199">
    <property type="entry name" value="FERM_C2_MyoVII"/>
    <property type="match status" value="1"/>
</dbReference>
<comment type="similarity">
    <text evidence="2 12">Belongs to the TRAFAC class myosin-kinesin ATPase superfamily. Myosin family.</text>
</comment>
<keyword evidence="13" id="KW-0175">Coiled coil</keyword>
<dbReference type="GO" id="GO:0003774">
    <property type="term" value="F:cytoskeletal motor activity"/>
    <property type="evidence" value="ECO:0007669"/>
    <property type="project" value="InterPro"/>
</dbReference>
<dbReference type="PRINTS" id="PR00193">
    <property type="entry name" value="MYOSINHEAVY"/>
</dbReference>
<dbReference type="Pfam" id="PF02174">
    <property type="entry name" value="IRS"/>
    <property type="match status" value="1"/>
</dbReference>
<dbReference type="PROSITE" id="PS50096">
    <property type="entry name" value="IQ"/>
    <property type="match status" value="4"/>
</dbReference>
<dbReference type="Gene3D" id="1.20.120.720">
    <property type="entry name" value="Myosin VI head, motor domain, U50 subdomain"/>
    <property type="match status" value="1"/>
</dbReference>
<dbReference type="CTD" id="108190403"/>
<dbReference type="InterPro" id="IPR035963">
    <property type="entry name" value="FERM_2"/>
</dbReference>
<evidence type="ECO:0000259" key="15">
    <source>
        <dbReference type="PROSITE" id="PS01179"/>
    </source>
</evidence>
<evidence type="ECO:0000256" key="7">
    <source>
        <dbReference type="ARBA" id="ARBA00022840"/>
    </source>
</evidence>
<evidence type="ECO:0000256" key="5">
    <source>
        <dbReference type="ARBA" id="ARBA00022737"/>
    </source>
</evidence>
<dbReference type="Gene3D" id="1.25.40.530">
    <property type="entry name" value="MyTH4 domain"/>
    <property type="match status" value="2"/>
</dbReference>
<evidence type="ECO:0000256" key="8">
    <source>
        <dbReference type="ARBA" id="ARBA00023123"/>
    </source>
</evidence>
<proteinExistence type="inferred from homology"/>
<dbReference type="InterPro" id="IPR002404">
    <property type="entry name" value="IRS_PTB"/>
</dbReference>
<evidence type="ECO:0000256" key="9">
    <source>
        <dbReference type="ARBA" id="ARBA00023175"/>
    </source>
</evidence>
<dbReference type="InterPro" id="IPR001452">
    <property type="entry name" value="SH3_domain"/>
</dbReference>
<dbReference type="GO" id="GO:0005737">
    <property type="term" value="C:cytoplasm"/>
    <property type="evidence" value="ECO:0007669"/>
    <property type="project" value="UniProtKB-SubCell"/>
</dbReference>
<dbReference type="InterPro" id="IPR036028">
    <property type="entry name" value="SH3-like_dom_sf"/>
</dbReference>
<dbReference type="InterPro" id="IPR006020">
    <property type="entry name" value="PTB/PI_dom"/>
</dbReference>
<dbReference type="PROSITE" id="PS50057">
    <property type="entry name" value="FERM_3"/>
    <property type="match status" value="2"/>
</dbReference>
<dbReference type="SMART" id="SM00242">
    <property type="entry name" value="MYSc"/>
    <property type="match status" value="1"/>
</dbReference>
<keyword evidence="3 11" id="KW-0728">SH3 domain</keyword>
<evidence type="ECO:0000256" key="6">
    <source>
        <dbReference type="ARBA" id="ARBA00022741"/>
    </source>
</evidence>
<dbReference type="PROSITE" id="PS01179">
    <property type="entry name" value="PID"/>
    <property type="match status" value="1"/>
</dbReference>
<dbReference type="PROSITE" id="PS51456">
    <property type="entry name" value="MYOSIN_MOTOR"/>
    <property type="match status" value="1"/>
</dbReference>
<dbReference type="Pfam" id="PF21989">
    <property type="entry name" value="RA_2"/>
    <property type="match status" value="2"/>
</dbReference>
<feature type="domain" description="FERM" evidence="17">
    <location>
        <begin position="1569"/>
        <end position="1872"/>
    </location>
</feature>
<feature type="domain" description="PID" evidence="15">
    <location>
        <begin position="1796"/>
        <end position="1825"/>
    </location>
</feature>
<dbReference type="SUPFAM" id="SSF47031">
    <property type="entry name" value="Second domain of FERM"/>
    <property type="match status" value="2"/>
</dbReference>
<keyword evidence="9" id="KW-0505">Motor protein</keyword>
<evidence type="ECO:0000256" key="1">
    <source>
        <dbReference type="ARBA" id="ARBA00004496"/>
    </source>
</evidence>
<dbReference type="CDD" id="cd17092">
    <property type="entry name" value="FERM1_F1_Myosin-VII"/>
    <property type="match status" value="1"/>
</dbReference>
<dbReference type="CDD" id="cd13198">
    <property type="entry name" value="FERM_C1_MyoVII"/>
    <property type="match status" value="1"/>
</dbReference>
<feature type="region of interest" description="Disordered" evidence="14">
    <location>
        <begin position="765"/>
        <end position="858"/>
    </location>
</feature>
<dbReference type="Pfam" id="PF00373">
    <property type="entry name" value="FERM_M"/>
    <property type="match status" value="1"/>
</dbReference>
<evidence type="ECO:0000256" key="13">
    <source>
        <dbReference type="SAM" id="Coils"/>
    </source>
</evidence>
<dbReference type="PROSITE" id="PS50002">
    <property type="entry name" value="SH3"/>
    <property type="match status" value="1"/>
</dbReference>
<dbReference type="SUPFAM" id="SSF52540">
    <property type="entry name" value="P-loop containing nucleoside triphosphate hydrolases"/>
    <property type="match status" value="2"/>
</dbReference>
<protein>
    <submittedName>
        <fullName evidence="21">Unconventional myosin-VIIa isoform X2</fullName>
    </submittedName>
</protein>
<dbReference type="PROSITE" id="PS51016">
    <property type="entry name" value="MYTH4"/>
    <property type="match status" value="2"/>
</dbReference>
<feature type="domain" description="SH3" evidence="16">
    <location>
        <begin position="1275"/>
        <end position="1341"/>
    </location>
</feature>
<dbReference type="GO" id="GO:0016459">
    <property type="term" value="C:myosin complex"/>
    <property type="evidence" value="ECO:0007669"/>
    <property type="project" value="UniProtKB-KW"/>
</dbReference>
<dbReference type="SMART" id="SM00295">
    <property type="entry name" value="B41"/>
    <property type="match status" value="2"/>
</dbReference>
<keyword evidence="7" id="KW-0067">ATP-binding</keyword>
<dbReference type="GO" id="GO:0120025">
    <property type="term" value="C:plasma membrane bounded cell projection"/>
    <property type="evidence" value="ECO:0007669"/>
    <property type="project" value="UniProtKB-ARBA"/>
</dbReference>
<evidence type="ECO:0000313" key="20">
    <source>
        <dbReference type="Proteomes" id="UP000515161"/>
    </source>
</evidence>
<dbReference type="Gene3D" id="1.20.5.190">
    <property type="match status" value="2"/>
</dbReference>
<dbReference type="SUPFAM" id="SSF50044">
    <property type="entry name" value="SH3-domain"/>
    <property type="match status" value="1"/>
</dbReference>
<evidence type="ECO:0000256" key="12">
    <source>
        <dbReference type="PROSITE-ProRule" id="PRU00782"/>
    </source>
</evidence>
<evidence type="ECO:0000259" key="19">
    <source>
        <dbReference type="PROSITE" id="PS51456"/>
    </source>
</evidence>
<dbReference type="InterPro" id="IPR000857">
    <property type="entry name" value="MyTH4_dom"/>
</dbReference>
<keyword evidence="4" id="KW-0963">Cytoplasm</keyword>
<comment type="subcellular location">
    <subcellularLocation>
        <location evidence="1">Cytoplasm</location>
    </subcellularLocation>
</comment>
<dbReference type="Gene3D" id="6.20.240.20">
    <property type="match status" value="1"/>
</dbReference>
<dbReference type="RefSeq" id="XP_034091560.1">
    <property type="nucleotide sequence ID" value="XM_034235669.1"/>
</dbReference>
<dbReference type="CDD" id="cd14473">
    <property type="entry name" value="FERM_B-lobe"/>
    <property type="match status" value="2"/>
</dbReference>
<keyword evidence="20" id="KW-1185">Reference proteome</keyword>
<dbReference type="Pfam" id="PF21998">
    <property type="entry name" value="FERM_C1_MyoVII"/>
    <property type="match status" value="1"/>
</dbReference>
<evidence type="ECO:0000313" key="21">
    <source>
        <dbReference type="RefSeq" id="XP_034091560.1"/>
    </source>
</evidence>
<dbReference type="Pfam" id="PF00612">
    <property type="entry name" value="IQ"/>
    <property type="match status" value="4"/>
</dbReference>
<dbReference type="Gene3D" id="3.40.850.10">
    <property type="entry name" value="Kinesin motor domain"/>
    <property type="match status" value="1"/>
</dbReference>
<feature type="domain" description="Myosin motor" evidence="19">
    <location>
        <begin position="1"/>
        <end position="410"/>
    </location>
</feature>
<dbReference type="InterPro" id="IPR001609">
    <property type="entry name" value="Myosin_head_motor_dom-like"/>
</dbReference>
<dbReference type="InterPro" id="IPR011993">
    <property type="entry name" value="PH-like_dom_sf"/>
</dbReference>
<feature type="domain" description="MyTH4" evidence="18">
    <location>
        <begin position="1414"/>
        <end position="1563"/>
    </location>
</feature>
<dbReference type="CDD" id="cd17093">
    <property type="entry name" value="FERM2_F1_Myosin-VII"/>
    <property type="match status" value="1"/>
</dbReference>
<feature type="domain" description="FERM" evidence="17">
    <location>
        <begin position="970"/>
        <end position="1277"/>
    </location>
</feature>
<dbReference type="Pfam" id="PF00784">
    <property type="entry name" value="MyTH4"/>
    <property type="match status" value="2"/>
</dbReference>
<dbReference type="Gene3D" id="1.20.58.530">
    <property type="match status" value="1"/>
</dbReference>
<accession>A0A6P8W072</accession>
<dbReference type="Gene3D" id="2.30.30.40">
    <property type="entry name" value="SH3 Domains"/>
    <property type="match status" value="1"/>
</dbReference>